<dbReference type="InterPro" id="IPR023753">
    <property type="entry name" value="FAD/NAD-binding_dom"/>
</dbReference>
<keyword evidence="4" id="KW-0274">FAD</keyword>
<dbReference type="PRINTS" id="PR00411">
    <property type="entry name" value="PNDRDTASEI"/>
</dbReference>
<keyword evidence="5" id="KW-0809">Transit peptide</keyword>
<dbReference type="SUPFAM" id="SSF51905">
    <property type="entry name" value="FAD/NAD(P)-binding domain"/>
    <property type="match status" value="2"/>
</dbReference>
<dbReference type="AlphaFoldDB" id="A0A250FRK2"/>
<keyword evidence="9" id="KW-0812">Transmembrane</keyword>
<dbReference type="KEGG" id="cgh:CGC50_11455"/>
<feature type="domain" description="FAD/NAD(P)-binding" evidence="10">
    <location>
        <begin position="16"/>
        <end position="332"/>
    </location>
</feature>
<protein>
    <recommendedName>
        <fullName evidence="2">NADH:ubiquinone reductase (non-electrogenic)</fullName>
        <ecNumber evidence="2">1.6.5.9</ecNumber>
    </recommendedName>
</protein>
<keyword evidence="7" id="KW-0520">NAD</keyword>
<keyword evidence="6" id="KW-0560">Oxidoreductase</keyword>
<dbReference type="InterPro" id="IPR036188">
    <property type="entry name" value="FAD/NAD-bd_sf"/>
</dbReference>
<dbReference type="EMBL" id="CP022386">
    <property type="protein sequence ID" value="ATA87704.1"/>
    <property type="molecule type" value="Genomic_DNA"/>
</dbReference>
<dbReference type="InterPro" id="IPR054585">
    <property type="entry name" value="NDH2-like_C"/>
</dbReference>
<sequence>MNTISQLNIPTVNLPRIVVIGAGFGGINIVKQLNFSQMQVVLINKTNYHTFQPLLYQVATAGLEPDSIAHSVRSIFKKENQFHFRIAEVKKINPDKKNIETDLGELSYDYLVIATGSQTNFYGNANIEKYAMPMKTVPEAIDMRSLIIQNLEAAILTNDLEERNSLMNFVIVGGGPTGVELAGAFAELKSHILPTDYPDLDIRKMNVHLIQADPRLLVGMGEKSSQKAKEYLEKMGVTIWFNTFVKDYDGSNVVTNTHHFETRTLIWTAGVKGSTIEGLPQESLQFGRYIVNEFNEVKGCENIFAIGDIACMISDKYPKGHPMVAQPAIQQGKLLGKNLKRKISNKSMTPFSYFDKGSMATVGRNKAVVEVAGMRFSGWFAWILWMVVHLAFLVGFRNKMVALANWIVQYFQYNKGVRLIIRPYKSAYEKEQEKKSQPNP</sequence>
<proteinExistence type="inferred from homology"/>
<dbReference type="PANTHER" id="PTHR43706:SF47">
    <property type="entry name" value="EXTERNAL NADH-UBIQUINONE OXIDOREDUCTASE 1, MITOCHONDRIAL-RELATED"/>
    <property type="match status" value="1"/>
</dbReference>
<dbReference type="PRINTS" id="PR00368">
    <property type="entry name" value="FADPNR"/>
</dbReference>
<name>A0A250FRK2_9FLAO</name>
<evidence type="ECO:0000256" key="1">
    <source>
        <dbReference type="ARBA" id="ARBA00005272"/>
    </source>
</evidence>
<dbReference type="Proteomes" id="UP000217250">
    <property type="component" value="Chromosome"/>
</dbReference>
<dbReference type="Pfam" id="PF07992">
    <property type="entry name" value="Pyr_redox_2"/>
    <property type="match status" value="1"/>
</dbReference>
<dbReference type="RefSeq" id="WP_095910918.1">
    <property type="nucleotide sequence ID" value="NZ_CP022386.1"/>
</dbReference>
<evidence type="ECO:0000256" key="8">
    <source>
        <dbReference type="ARBA" id="ARBA00047599"/>
    </source>
</evidence>
<evidence type="ECO:0000313" key="12">
    <source>
        <dbReference type="EMBL" id="ATA87704.1"/>
    </source>
</evidence>
<keyword evidence="9" id="KW-0472">Membrane</keyword>
<dbReference type="OrthoDB" id="9781621at2"/>
<evidence type="ECO:0000313" key="13">
    <source>
        <dbReference type="Proteomes" id="UP000217250"/>
    </source>
</evidence>
<dbReference type="Pfam" id="PF22366">
    <property type="entry name" value="NDH2_C"/>
    <property type="match status" value="1"/>
</dbReference>
<keyword evidence="9" id="KW-1133">Transmembrane helix</keyword>
<dbReference type="EC" id="1.6.5.9" evidence="2"/>
<evidence type="ECO:0000256" key="6">
    <source>
        <dbReference type="ARBA" id="ARBA00023002"/>
    </source>
</evidence>
<feature type="transmembrane region" description="Helical" evidence="9">
    <location>
        <begin position="376"/>
        <end position="396"/>
    </location>
</feature>
<dbReference type="InterPro" id="IPR045024">
    <property type="entry name" value="NDH-2"/>
</dbReference>
<evidence type="ECO:0000259" key="11">
    <source>
        <dbReference type="Pfam" id="PF22366"/>
    </source>
</evidence>
<comment type="similarity">
    <text evidence="1">Belongs to the NADH dehydrogenase family.</text>
</comment>
<evidence type="ECO:0000256" key="4">
    <source>
        <dbReference type="ARBA" id="ARBA00022827"/>
    </source>
</evidence>
<evidence type="ECO:0000259" key="10">
    <source>
        <dbReference type="Pfam" id="PF07992"/>
    </source>
</evidence>
<feature type="domain" description="External alternative NADH-ubiquinone oxidoreductase-like C-terminal" evidence="11">
    <location>
        <begin position="356"/>
        <end position="411"/>
    </location>
</feature>
<evidence type="ECO:0000256" key="3">
    <source>
        <dbReference type="ARBA" id="ARBA00022630"/>
    </source>
</evidence>
<keyword evidence="3" id="KW-0285">Flavoprotein</keyword>
<dbReference type="GO" id="GO:0050136">
    <property type="term" value="F:NADH dehydrogenase (quinone) (non-electrogenic) activity"/>
    <property type="evidence" value="ECO:0007669"/>
    <property type="project" value="UniProtKB-EC"/>
</dbReference>
<dbReference type="Gene3D" id="3.50.50.100">
    <property type="match status" value="1"/>
</dbReference>
<dbReference type="PANTHER" id="PTHR43706">
    <property type="entry name" value="NADH DEHYDROGENASE"/>
    <property type="match status" value="1"/>
</dbReference>
<evidence type="ECO:0000256" key="9">
    <source>
        <dbReference type="SAM" id="Phobius"/>
    </source>
</evidence>
<evidence type="ECO:0000256" key="7">
    <source>
        <dbReference type="ARBA" id="ARBA00023027"/>
    </source>
</evidence>
<evidence type="ECO:0000256" key="5">
    <source>
        <dbReference type="ARBA" id="ARBA00022946"/>
    </source>
</evidence>
<organism evidence="12 13">
    <name type="scientific">Capnocytophaga gingivalis</name>
    <dbReference type="NCBI Taxonomy" id="1017"/>
    <lineage>
        <taxon>Bacteria</taxon>
        <taxon>Pseudomonadati</taxon>
        <taxon>Bacteroidota</taxon>
        <taxon>Flavobacteriia</taxon>
        <taxon>Flavobacteriales</taxon>
        <taxon>Flavobacteriaceae</taxon>
        <taxon>Capnocytophaga</taxon>
    </lineage>
</organism>
<reference evidence="13" key="1">
    <citation type="submission" date="2017-06" db="EMBL/GenBank/DDBJ databases">
        <title>Capnocytophaga spp. assemblies.</title>
        <authorList>
            <person name="Gulvik C.A."/>
        </authorList>
    </citation>
    <scope>NUCLEOTIDE SEQUENCE [LARGE SCALE GENOMIC DNA]</scope>
    <source>
        <strain evidence="13">H1496</strain>
    </source>
</reference>
<dbReference type="GeneID" id="84809162"/>
<accession>A0A250FRK2</accession>
<comment type="catalytic activity">
    <reaction evidence="8">
        <text>a quinone + NADH + H(+) = a quinol + NAD(+)</text>
        <dbReference type="Rhea" id="RHEA:46160"/>
        <dbReference type="ChEBI" id="CHEBI:15378"/>
        <dbReference type="ChEBI" id="CHEBI:24646"/>
        <dbReference type="ChEBI" id="CHEBI:57540"/>
        <dbReference type="ChEBI" id="CHEBI:57945"/>
        <dbReference type="ChEBI" id="CHEBI:132124"/>
        <dbReference type="EC" id="1.6.5.9"/>
    </reaction>
</comment>
<evidence type="ECO:0000256" key="2">
    <source>
        <dbReference type="ARBA" id="ARBA00012637"/>
    </source>
</evidence>
<gene>
    <name evidence="12" type="ORF">CGC50_11455</name>
</gene>